<proteinExistence type="predicted"/>
<comment type="caution">
    <text evidence="1">The sequence shown here is derived from an EMBL/GenBank/DDBJ whole genome shotgun (WGS) entry which is preliminary data.</text>
</comment>
<keyword evidence="2" id="KW-1185">Reference proteome</keyword>
<reference evidence="1 2" key="1">
    <citation type="submission" date="2024-01" db="EMBL/GenBank/DDBJ databases">
        <title>The genomes of 5 underutilized Papilionoideae crops provide insights into root nodulation and disease resistanc.</title>
        <authorList>
            <person name="Yuan L."/>
        </authorList>
    </citation>
    <scope>NUCLEOTIDE SEQUENCE [LARGE SCALE GENOMIC DNA]</scope>
    <source>
        <strain evidence="1">ZHUSHIDOU_FW_LH</strain>
        <tissue evidence="1">Leaf</tissue>
    </source>
</reference>
<organism evidence="1 2">
    <name type="scientific">Crotalaria pallida</name>
    <name type="common">Smooth rattlebox</name>
    <name type="synonym">Crotalaria striata</name>
    <dbReference type="NCBI Taxonomy" id="3830"/>
    <lineage>
        <taxon>Eukaryota</taxon>
        <taxon>Viridiplantae</taxon>
        <taxon>Streptophyta</taxon>
        <taxon>Embryophyta</taxon>
        <taxon>Tracheophyta</taxon>
        <taxon>Spermatophyta</taxon>
        <taxon>Magnoliopsida</taxon>
        <taxon>eudicotyledons</taxon>
        <taxon>Gunneridae</taxon>
        <taxon>Pentapetalae</taxon>
        <taxon>rosids</taxon>
        <taxon>fabids</taxon>
        <taxon>Fabales</taxon>
        <taxon>Fabaceae</taxon>
        <taxon>Papilionoideae</taxon>
        <taxon>50 kb inversion clade</taxon>
        <taxon>genistoids sensu lato</taxon>
        <taxon>core genistoids</taxon>
        <taxon>Crotalarieae</taxon>
        <taxon>Crotalaria</taxon>
    </lineage>
</organism>
<accession>A0AAN9EF73</accession>
<protein>
    <submittedName>
        <fullName evidence="1">Uncharacterized protein</fullName>
    </submittedName>
</protein>
<dbReference type="AlphaFoldDB" id="A0AAN9EF73"/>
<dbReference type="Proteomes" id="UP001372338">
    <property type="component" value="Unassembled WGS sequence"/>
</dbReference>
<dbReference type="EMBL" id="JAYWIO010000006">
    <property type="protein sequence ID" value="KAK7255121.1"/>
    <property type="molecule type" value="Genomic_DNA"/>
</dbReference>
<gene>
    <name evidence="1" type="ORF">RIF29_28524</name>
</gene>
<evidence type="ECO:0000313" key="1">
    <source>
        <dbReference type="EMBL" id="KAK7255121.1"/>
    </source>
</evidence>
<evidence type="ECO:0000313" key="2">
    <source>
        <dbReference type="Proteomes" id="UP001372338"/>
    </source>
</evidence>
<name>A0AAN9EF73_CROPI</name>
<sequence>MSSAPPPPPPCFCSTAQDQSLFVSAAQDLATLESNATSPLSFMIRTFCQTALRCLKSGQRYGGRRCYRGGEQWLVAIGGGAAMAWL</sequence>